<proteinExistence type="predicted"/>
<dbReference type="OMA" id="HAYDEHE"/>
<dbReference type="Proteomes" id="UP000324748">
    <property type="component" value="Unassembled WGS sequence"/>
</dbReference>
<evidence type="ECO:0000256" key="2">
    <source>
        <dbReference type="SAM" id="Phobius"/>
    </source>
</evidence>
<evidence type="ECO:0008006" key="5">
    <source>
        <dbReference type="Google" id="ProtNLM"/>
    </source>
</evidence>
<evidence type="ECO:0000256" key="1">
    <source>
        <dbReference type="SAM" id="MobiDB-lite"/>
    </source>
</evidence>
<sequence>MLPPSPTTAVKYPDRSDLRLRQGRGQLESQCNCPPGSAQHYLLNLTSGNASPSSQLQCIHSLSQTYNQNNNSATHGTDLRTSSPGSAIQSVGSYQPASLYDRPGTSSLFQTPGYVDLSIHGISPSSFSVRGLTRKNSSGRDGGSYHESFKAHQEDAPKNIGFFGVSLTDYEIVDSLDSSASEGSLLSQSNSAPESSDSGEEPDFPRLDDSFDSFDSSWSQIHSDGIGAHIHSHSLNKSQRQAKDEFRHGFVSEMCGRKASRWDRRIQLELTRQERRRIRQLVFFAASFIISTLFLFGIIMINIDQLSYDLDVSTGPTHMPIPIIEAPERDALIIYRIIGNDLPPRHSPKQTLTNLQFLLEHEGDFEEISRYINAESDSDSDRDLRGYKLRVKKFFVLNRIANQTQLSLVKNILKVHGVEEGQILVNPFVTDAYRSQPFNALPDIGWDSGLHSTWGVDKEAAESTTIPKAIEEQNPTENSTSSYRGSNSDRWRALDFTYHAKNLYAMNNNGGRNFALEHGRMIPEARWILPLDGNCFFTPASLFSLASSLRDSDLQPDPPSHVIIPMSRLLDNEQAVAQNEPINLKERGFRPQTRDEPQIGFRFTSTEIYSPDMRYGRRSKLELLWRLGAIDRGRNLDKKIGDWEVMEKNILTSKSYGTIRRTVQSTPATSHHRARNHPVQGSPDYIRAGWVLRLFSGDQSQEEHSEKARSRRSVNRMKGIISFLESIDESIARGPSSCDQGRLDVNCGFADWRLWSLNGDELEKMKLQHINKDPSVRPLVDKLVQLSENFVTYASAILSKGPNDVARSVDIPAIPNTIFILALTAYFTDDEKCADMAASLTNMVFLQSRPSLIPNAFPVTLNTQLQSLRLQSDYDGSGYAFPIPRHENALPNWVKDTTLEHIPFNPYTFDPTLLLDGIRLLWNDWRTSTDKPQSKWLQQSIREKIPKQKLQELFTLQISYLLLNDTMAQDFFTRNSNEVEGMNYALKLSALASFTDDVRLLNRIWSRTPVEMSLLSKISTIDPEHSNTALIFEEEMPADFATLYQRFRTGFHNIKLHPFLNSSTQKIAN</sequence>
<protein>
    <recommendedName>
        <fullName evidence="5">Alginate lyase domain-containing protein</fullName>
    </recommendedName>
</protein>
<dbReference type="EMBL" id="VSWC01000027">
    <property type="protein sequence ID" value="KAA1110087.1"/>
    <property type="molecule type" value="Genomic_DNA"/>
</dbReference>
<feature type="compositionally biased region" description="Polar residues" evidence="1">
    <location>
        <begin position="473"/>
        <end position="486"/>
    </location>
</feature>
<comment type="caution">
    <text evidence="3">The sequence shown here is derived from an EMBL/GenBank/DDBJ whole genome shotgun (WGS) entry which is preliminary data.</text>
</comment>
<keyword evidence="2" id="KW-0472">Membrane</keyword>
<accession>A0A5B0QA90</accession>
<feature type="transmembrane region" description="Helical" evidence="2">
    <location>
        <begin position="281"/>
        <end position="303"/>
    </location>
</feature>
<keyword evidence="2" id="KW-0812">Transmembrane</keyword>
<dbReference type="AlphaFoldDB" id="A0A5B0QA90"/>
<feature type="compositionally biased region" description="Low complexity" evidence="1">
    <location>
        <begin position="181"/>
        <end position="191"/>
    </location>
</feature>
<evidence type="ECO:0000313" key="3">
    <source>
        <dbReference type="EMBL" id="KAA1110087.1"/>
    </source>
</evidence>
<evidence type="ECO:0000313" key="4">
    <source>
        <dbReference type="Proteomes" id="UP000324748"/>
    </source>
</evidence>
<keyword evidence="2" id="KW-1133">Transmembrane helix</keyword>
<feature type="region of interest" description="Disordered" evidence="1">
    <location>
        <begin position="128"/>
        <end position="147"/>
    </location>
</feature>
<gene>
    <name evidence="3" type="ORF">PGT21_009953</name>
</gene>
<reference evidence="3 4" key="1">
    <citation type="submission" date="2019-05" db="EMBL/GenBank/DDBJ databases">
        <title>Emergence of the Ug99 lineage of the wheat stem rust pathogen through somatic hybridization.</title>
        <authorList>
            <person name="Li F."/>
            <person name="Upadhyaya N.M."/>
            <person name="Sperschneider J."/>
            <person name="Matny O."/>
            <person name="Nguyen-Phuc H."/>
            <person name="Mago R."/>
            <person name="Raley C."/>
            <person name="Miller M.E."/>
            <person name="Silverstein K.A.T."/>
            <person name="Henningsen E."/>
            <person name="Hirsch C.D."/>
            <person name="Visser B."/>
            <person name="Pretorius Z.A."/>
            <person name="Steffenson B.J."/>
            <person name="Schwessinger B."/>
            <person name="Dodds P.N."/>
            <person name="Figueroa M."/>
        </authorList>
    </citation>
    <scope>NUCLEOTIDE SEQUENCE [LARGE SCALE GENOMIC DNA]</scope>
    <source>
        <strain evidence="3">21-0</strain>
    </source>
</reference>
<dbReference type="OrthoDB" id="63533at2759"/>
<feature type="region of interest" description="Disordered" evidence="1">
    <location>
        <begin position="181"/>
        <end position="206"/>
    </location>
</feature>
<feature type="region of interest" description="Disordered" evidence="1">
    <location>
        <begin position="465"/>
        <end position="487"/>
    </location>
</feature>
<organism evidence="3 4">
    <name type="scientific">Puccinia graminis f. sp. tritici</name>
    <dbReference type="NCBI Taxonomy" id="56615"/>
    <lineage>
        <taxon>Eukaryota</taxon>
        <taxon>Fungi</taxon>
        <taxon>Dikarya</taxon>
        <taxon>Basidiomycota</taxon>
        <taxon>Pucciniomycotina</taxon>
        <taxon>Pucciniomycetes</taxon>
        <taxon>Pucciniales</taxon>
        <taxon>Pucciniaceae</taxon>
        <taxon>Puccinia</taxon>
    </lineage>
</organism>
<keyword evidence="4" id="KW-1185">Reference proteome</keyword>
<name>A0A5B0QA90_PUCGR</name>